<reference evidence="3" key="1">
    <citation type="submission" date="2017-06" db="EMBL/GenBank/DDBJ databases">
        <authorList>
            <person name="Varghese N."/>
            <person name="Submissions S."/>
        </authorList>
    </citation>
    <scope>NUCLEOTIDE SEQUENCE [LARGE SCALE GENOMIC DNA]</scope>
    <source>
        <strain evidence="3">Ca-68</strain>
    </source>
</reference>
<dbReference type="RefSeq" id="WP_281252021.1">
    <property type="nucleotide sequence ID" value="NZ_FZOA01000004.1"/>
</dbReference>
<dbReference type="PANTHER" id="PTHR30605:SF0">
    <property type="entry name" value="ANHYDRO-N-ACETYLMURAMIC ACID KINASE"/>
    <property type="match status" value="1"/>
</dbReference>
<dbReference type="AlphaFoldDB" id="A0A238ZEV3"/>
<dbReference type="GO" id="GO:0016773">
    <property type="term" value="F:phosphotransferase activity, alcohol group as acceptor"/>
    <property type="evidence" value="ECO:0007669"/>
    <property type="project" value="UniProtKB-UniRule"/>
</dbReference>
<comment type="similarity">
    <text evidence="1">Belongs to the anhydro-N-acetylmuramic acid kinase family.</text>
</comment>
<dbReference type="EC" id="2.7.1.170" evidence="1"/>
<keyword evidence="1 2" id="KW-0418">Kinase</keyword>
<dbReference type="InterPro" id="IPR005338">
    <property type="entry name" value="Anhydro_N_Ac-Mur_kinase"/>
</dbReference>
<name>A0A238ZEV3_9PROT</name>
<dbReference type="Pfam" id="PF03702">
    <property type="entry name" value="AnmK"/>
    <property type="match status" value="1"/>
</dbReference>
<proteinExistence type="inferred from homology"/>
<dbReference type="NCBIfam" id="NF007148">
    <property type="entry name" value="PRK09585.3-2"/>
    <property type="match status" value="1"/>
</dbReference>
<keyword evidence="1" id="KW-0547">Nucleotide-binding</keyword>
<comment type="catalytic activity">
    <reaction evidence="1">
        <text>1,6-anhydro-N-acetyl-beta-muramate + ATP + H2O = N-acetyl-D-muramate 6-phosphate + ADP + H(+)</text>
        <dbReference type="Rhea" id="RHEA:24952"/>
        <dbReference type="ChEBI" id="CHEBI:15377"/>
        <dbReference type="ChEBI" id="CHEBI:15378"/>
        <dbReference type="ChEBI" id="CHEBI:30616"/>
        <dbReference type="ChEBI" id="CHEBI:58690"/>
        <dbReference type="ChEBI" id="CHEBI:58722"/>
        <dbReference type="ChEBI" id="CHEBI:456216"/>
        <dbReference type="EC" id="2.7.1.170"/>
    </reaction>
</comment>
<dbReference type="GO" id="GO:0097175">
    <property type="term" value="P:1,6-anhydro-N-acetyl-beta-muramic acid catabolic process"/>
    <property type="evidence" value="ECO:0007669"/>
    <property type="project" value="UniProtKB-UniRule"/>
</dbReference>
<dbReference type="GO" id="GO:0005524">
    <property type="term" value="F:ATP binding"/>
    <property type="evidence" value="ECO:0007669"/>
    <property type="project" value="UniProtKB-UniRule"/>
</dbReference>
<keyword evidence="1" id="KW-0119">Carbohydrate metabolism</keyword>
<dbReference type="UniPathway" id="UPA00544"/>
<keyword evidence="1" id="KW-0808">Transferase</keyword>
<dbReference type="CDD" id="cd24050">
    <property type="entry name" value="ASKHA_NBD_ANMK"/>
    <property type="match status" value="1"/>
</dbReference>
<evidence type="ECO:0000313" key="3">
    <source>
        <dbReference type="Proteomes" id="UP000198305"/>
    </source>
</evidence>
<dbReference type="GO" id="GO:0016301">
    <property type="term" value="F:kinase activity"/>
    <property type="evidence" value="ECO:0007669"/>
    <property type="project" value="UniProtKB-KW"/>
</dbReference>
<comment type="function">
    <text evidence="1">Catalyzes the specific phosphorylation of 1,6-anhydro-N-acetylmuramic acid (anhMurNAc) with the simultaneous cleavage of the 1,6-anhydro ring, generating MurNAc-6-P. Is required for the utilization of anhMurNAc either imported from the medium or derived from its own cell wall murein, and thus plays a role in cell wall recycling.</text>
</comment>
<protein>
    <recommendedName>
        <fullName evidence="1">Anhydro-N-acetylmuramic acid kinase</fullName>
        <ecNumber evidence="1">2.7.1.170</ecNumber>
    </recommendedName>
    <alternativeName>
        <fullName evidence="1">AnhMurNAc kinase</fullName>
    </alternativeName>
</protein>
<feature type="binding site" evidence="1">
    <location>
        <begin position="17"/>
        <end position="24"/>
    </location>
    <ligand>
        <name>ATP</name>
        <dbReference type="ChEBI" id="CHEBI:30616"/>
    </ligand>
</feature>
<keyword evidence="3" id="KW-1185">Reference proteome</keyword>
<evidence type="ECO:0000313" key="2">
    <source>
        <dbReference type="EMBL" id="SNR82025.1"/>
    </source>
</evidence>
<dbReference type="InterPro" id="IPR043129">
    <property type="entry name" value="ATPase_NBD"/>
</dbReference>
<organism evidence="2 3">
    <name type="scientific">Methylobacillus rhizosphaerae</name>
    <dbReference type="NCBI Taxonomy" id="551994"/>
    <lineage>
        <taxon>Bacteria</taxon>
        <taxon>Pseudomonadati</taxon>
        <taxon>Pseudomonadota</taxon>
        <taxon>Betaproteobacteria</taxon>
        <taxon>Nitrosomonadales</taxon>
        <taxon>Methylophilaceae</taxon>
        <taxon>Methylobacillus</taxon>
    </lineage>
</organism>
<sequence length="372" mass="39656">MTSSSALPEFFIGLMSGTSLDGVDSVVAAFDHQHCNIIQQQFTPYSSQLRQQLLALHTPGDNELETSCLISNQLAHAYAQNIDALLARAAIQPAAIRAIGCHGQTIRHRPELGFTLQLGNAALLAELSHIDVVADFRSRDIAAAGHGAPLVPAFHQAVFAHPTQHRAVLNIGGIANLTNLPAAGERVTGFDTGPGNMLMDAWIKKHRAQDYDANGSWAATGQVISSLLQQMLSAPFFSMSPPKSTGRDMFNLPWLEQLLQTQPAYRPEDVQRTLLELTAVSIVMSMTQYCGNVDALYVCGGGAYNTALVQRLQQLLPATAIQPSDALGLAANAVEAAAFAWLAKQTLYGLPGNLPAVTGARGPRILGAVYAA</sequence>
<keyword evidence="1" id="KW-0067">ATP-binding</keyword>
<dbReference type="EMBL" id="FZOA01000004">
    <property type="protein sequence ID" value="SNR82025.1"/>
    <property type="molecule type" value="Genomic_DNA"/>
</dbReference>
<accession>A0A238ZEV3</accession>
<gene>
    <name evidence="1" type="primary">anmK</name>
    <name evidence="2" type="ORF">SAMN05192560_1282</name>
</gene>
<comment type="pathway">
    <text evidence="1">Cell wall biogenesis; peptidoglycan recycling.</text>
</comment>
<dbReference type="SUPFAM" id="SSF53067">
    <property type="entry name" value="Actin-like ATPase domain"/>
    <property type="match status" value="1"/>
</dbReference>
<dbReference type="HAMAP" id="MF_01270">
    <property type="entry name" value="AnhMurNAc_kinase"/>
    <property type="match status" value="1"/>
</dbReference>
<dbReference type="UniPathway" id="UPA00343"/>
<dbReference type="GO" id="GO:0009254">
    <property type="term" value="P:peptidoglycan turnover"/>
    <property type="evidence" value="ECO:0007669"/>
    <property type="project" value="UniProtKB-UniRule"/>
</dbReference>
<dbReference type="Gene3D" id="3.30.420.40">
    <property type="match status" value="2"/>
</dbReference>
<dbReference type="GO" id="GO:0006040">
    <property type="term" value="P:amino sugar metabolic process"/>
    <property type="evidence" value="ECO:0007669"/>
    <property type="project" value="InterPro"/>
</dbReference>
<dbReference type="NCBIfam" id="NF007139">
    <property type="entry name" value="PRK09585.1-3"/>
    <property type="match status" value="1"/>
</dbReference>
<evidence type="ECO:0000256" key="1">
    <source>
        <dbReference type="HAMAP-Rule" id="MF_01270"/>
    </source>
</evidence>
<comment type="pathway">
    <text evidence="1">Amino-sugar metabolism; 1,6-anhydro-N-acetylmuramate degradation.</text>
</comment>
<dbReference type="PANTHER" id="PTHR30605">
    <property type="entry name" value="ANHYDRO-N-ACETYLMURAMIC ACID KINASE"/>
    <property type="match status" value="1"/>
</dbReference>
<dbReference type="Proteomes" id="UP000198305">
    <property type="component" value="Unassembled WGS sequence"/>
</dbReference>